<dbReference type="GO" id="GO:0004674">
    <property type="term" value="F:protein serine/threonine kinase activity"/>
    <property type="evidence" value="ECO:0007669"/>
    <property type="project" value="UniProtKB-KW"/>
</dbReference>
<dbReference type="EMBL" id="CAJNNW010025831">
    <property type="protein sequence ID" value="CAE8680208.1"/>
    <property type="molecule type" value="Genomic_DNA"/>
</dbReference>
<dbReference type="InterPro" id="IPR011009">
    <property type="entry name" value="Kinase-like_dom_sf"/>
</dbReference>
<evidence type="ECO:0000256" key="4">
    <source>
        <dbReference type="ARBA" id="ARBA00022777"/>
    </source>
</evidence>
<evidence type="ECO:0000256" key="1">
    <source>
        <dbReference type="ARBA" id="ARBA00022527"/>
    </source>
</evidence>
<evidence type="ECO:0000256" key="3">
    <source>
        <dbReference type="ARBA" id="ARBA00022741"/>
    </source>
</evidence>
<evidence type="ECO:0000259" key="7">
    <source>
        <dbReference type="PROSITE" id="PS51158"/>
    </source>
</evidence>
<dbReference type="PROSITE" id="PS50800">
    <property type="entry name" value="SAP"/>
    <property type="match status" value="1"/>
</dbReference>
<accession>A0A813JPB9</accession>
<organism evidence="8 9">
    <name type="scientific">Polarella glacialis</name>
    <name type="common">Dinoflagellate</name>
    <dbReference type="NCBI Taxonomy" id="89957"/>
    <lineage>
        <taxon>Eukaryota</taxon>
        <taxon>Sar</taxon>
        <taxon>Alveolata</taxon>
        <taxon>Dinophyceae</taxon>
        <taxon>Suessiales</taxon>
        <taxon>Suessiaceae</taxon>
        <taxon>Polarella</taxon>
    </lineage>
</organism>
<evidence type="ECO:0000313" key="8">
    <source>
        <dbReference type="EMBL" id="CAE8680208.1"/>
    </source>
</evidence>
<dbReference type="PANTHER" id="PTHR45992:SF11">
    <property type="entry name" value="ALPHA-TYPE PROTEIN KINASE DOMAIN-CONTAINING PROTEIN"/>
    <property type="match status" value="1"/>
</dbReference>
<keyword evidence="2" id="KW-0808">Transferase</keyword>
<dbReference type="Gene3D" id="3.20.200.10">
    <property type="entry name" value="MHCK/EF2 kinase"/>
    <property type="match status" value="1"/>
</dbReference>
<gene>
    <name evidence="8" type="ORF">PGLA2088_LOCUS21785</name>
</gene>
<proteinExistence type="predicted"/>
<dbReference type="AlphaFoldDB" id="A0A813JPB9"/>
<evidence type="ECO:0000256" key="5">
    <source>
        <dbReference type="ARBA" id="ARBA00022840"/>
    </source>
</evidence>
<feature type="domain" description="SAP" evidence="6">
    <location>
        <begin position="1"/>
        <end position="28"/>
    </location>
</feature>
<evidence type="ECO:0000259" key="6">
    <source>
        <dbReference type="PROSITE" id="PS50800"/>
    </source>
</evidence>
<evidence type="ECO:0000256" key="2">
    <source>
        <dbReference type="ARBA" id="ARBA00022679"/>
    </source>
</evidence>
<sequence>MLKDELRKVGRKVGGTKGDLENRLKSVLHTNDRGWVKRGGAECTKIRYLDSGAHRHVYLQSYTKGPRKGQLCVKKVFKTGSVYESRFFEHDIKVTQEAAKLIGAFNKLMGGRRIYLNEPEVWHSSEPDRKGKRAQYLVEPYLKGDYVKFNSNTGYVESSAKMQALSHHSYEASGGSMLLCDLQGVERDDIFILTDPVICSADHQFGATDLGPKGIDNFFAFHKCGKYCRGDWRRPRQPQVHFPAVRGTTFSSAGTMAGKQFLLHKLLASL</sequence>
<evidence type="ECO:0008006" key="10">
    <source>
        <dbReference type="Google" id="ProtNLM"/>
    </source>
</evidence>
<dbReference type="InterPro" id="IPR004166">
    <property type="entry name" value="a-kinase_dom"/>
</dbReference>
<keyword evidence="5" id="KW-0067">ATP-binding</keyword>
<dbReference type="GO" id="GO:0005524">
    <property type="term" value="F:ATP binding"/>
    <property type="evidence" value="ECO:0007669"/>
    <property type="project" value="UniProtKB-KW"/>
</dbReference>
<dbReference type="PROSITE" id="PS51158">
    <property type="entry name" value="ALPHA_KINASE"/>
    <property type="match status" value="1"/>
</dbReference>
<keyword evidence="4" id="KW-0418">Kinase</keyword>
<keyword evidence="3" id="KW-0547">Nucleotide-binding</keyword>
<evidence type="ECO:0000313" key="9">
    <source>
        <dbReference type="Proteomes" id="UP000626109"/>
    </source>
</evidence>
<name>A0A813JPB9_POLGL</name>
<dbReference type="Proteomes" id="UP000626109">
    <property type="component" value="Unassembled WGS sequence"/>
</dbReference>
<comment type="caution">
    <text evidence="8">The sequence shown here is derived from an EMBL/GenBank/DDBJ whole genome shotgun (WGS) entry which is preliminary data.</text>
</comment>
<dbReference type="SMART" id="SM00811">
    <property type="entry name" value="Alpha_kinase"/>
    <property type="match status" value="1"/>
</dbReference>
<dbReference type="SUPFAM" id="SSF56112">
    <property type="entry name" value="Protein kinase-like (PK-like)"/>
    <property type="match status" value="1"/>
</dbReference>
<keyword evidence="1" id="KW-0723">Serine/threonine-protein kinase</keyword>
<dbReference type="InterPro" id="IPR051852">
    <property type="entry name" value="Alpha-type_PK"/>
</dbReference>
<dbReference type="PANTHER" id="PTHR45992">
    <property type="entry name" value="EUKARYOTIC ELONGATION FACTOR 2 KINASE-RELATED"/>
    <property type="match status" value="1"/>
</dbReference>
<dbReference type="InterPro" id="IPR003034">
    <property type="entry name" value="SAP_dom"/>
</dbReference>
<protein>
    <recommendedName>
        <fullName evidence="10">Alpha-type protein kinase domain-containing protein</fullName>
    </recommendedName>
</protein>
<dbReference type="Pfam" id="PF02816">
    <property type="entry name" value="Alpha_kinase"/>
    <property type="match status" value="1"/>
</dbReference>
<reference evidence="8" key="1">
    <citation type="submission" date="2021-02" db="EMBL/GenBank/DDBJ databases">
        <authorList>
            <person name="Dougan E. K."/>
            <person name="Rhodes N."/>
            <person name="Thang M."/>
            <person name="Chan C."/>
        </authorList>
    </citation>
    <scope>NUCLEOTIDE SEQUENCE</scope>
</reference>
<feature type="domain" description="Alpha-type protein kinase" evidence="7">
    <location>
        <begin position="27"/>
        <end position="245"/>
    </location>
</feature>